<evidence type="ECO:0000313" key="2">
    <source>
        <dbReference type="Proteomes" id="UP001597533"/>
    </source>
</evidence>
<evidence type="ECO:0008006" key="3">
    <source>
        <dbReference type="Google" id="ProtNLM"/>
    </source>
</evidence>
<sequence length="238" mass="28301">MKITYIALIYFACIGTLFSQNEASKERYYKVYDSVVGIESIDLLNGKVFIDYLKSNKDQYRFFKSFNNFKGSAVIKEQPFYNLSLKYDLVEDQLILKPNSKVNFLDIKLTSKNISRFTIDSHEFINFFNHSDLEDLGLNGFLELIYEGNHLKLYSKHSKIEKQKIKANKTIYIFKKYTTYLFEYKGVFYVIKSKKSFRDIFPEKEAYINDYYKMNPRLLKNNPAQFYKLISNELNNQL</sequence>
<dbReference type="Proteomes" id="UP001597533">
    <property type="component" value="Unassembled WGS sequence"/>
</dbReference>
<organism evidence="1 2">
    <name type="scientific">Lacinutrix iliipiscaria</name>
    <dbReference type="NCBI Taxonomy" id="1230532"/>
    <lineage>
        <taxon>Bacteria</taxon>
        <taxon>Pseudomonadati</taxon>
        <taxon>Bacteroidota</taxon>
        <taxon>Flavobacteriia</taxon>
        <taxon>Flavobacteriales</taxon>
        <taxon>Flavobacteriaceae</taxon>
        <taxon>Lacinutrix</taxon>
    </lineage>
</organism>
<dbReference type="RefSeq" id="WP_183487793.1">
    <property type="nucleotide sequence ID" value="NZ_JBHUOV010000002.1"/>
</dbReference>
<dbReference type="EMBL" id="JBHUOV010000002">
    <property type="protein sequence ID" value="MFD2823668.1"/>
    <property type="molecule type" value="Genomic_DNA"/>
</dbReference>
<reference evidence="2" key="1">
    <citation type="journal article" date="2019" name="Int. J. Syst. Evol. Microbiol.">
        <title>The Global Catalogue of Microorganisms (GCM) 10K type strain sequencing project: providing services to taxonomists for standard genome sequencing and annotation.</title>
        <authorList>
            <consortium name="The Broad Institute Genomics Platform"/>
            <consortium name="The Broad Institute Genome Sequencing Center for Infectious Disease"/>
            <person name="Wu L."/>
            <person name="Ma J."/>
        </authorList>
    </citation>
    <scope>NUCLEOTIDE SEQUENCE [LARGE SCALE GENOMIC DNA]</scope>
    <source>
        <strain evidence="2">KCTC 32141</strain>
    </source>
</reference>
<keyword evidence="2" id="KW-1185">Reference proteome</keyword>
<accession>A0ABW5WLR5</accession>
<gene>
    <name evidence="1" type="ORF">ACFS5M_08310</name>
</gene>
<comment type="caution">
    <text evidence="1">The sequence shown here is derived from an EMBL/GenBank/DDBJ whole genome shotgun (WGS) entry which is preliminary data.</text>
</comment>
<protein>
    <recommendedName>
        <fullName evidence="3">GLPGLI family protein</fullName>
    </recommendedName>
</protein>
<name>A0ABW5WLR5_9FLAO</name>
<proteinExistence type="predicted"/>
<evidence type="ECO:0000313" key="1">
    <source>
        <dbReference type="EMBL" id="MFD2823668.1"/>
    </source>
</evidence>